<evidence type="ECO:0000313" key="2">
    <source>
        <dbReference type="EMBL" id="MXQ67042.1"/>
    </source>
</evidence>
<proteinExistence type="predicted"/>
<sequence length="317" mass="34885">MTSERGVLPLTALRQLNNLGRLIRASLTEGERDQAVALALTEARRYRGDGYAWDVIAVALGLPEPEIKEWLFNDAPKTVTPPQEPPTTTIDLTTWTPPRPSSSQQNMSMQVSQSFSISQPAHFNAQHTVTDRTTAVERREVLVISGDPRPGGNFFGPEVASIRTALGPDRFQDLTCPDLSEITPALIRYRPAVLHIAAHHENGGVVLSRDGRPLWTDHQMLARQIRRAPAHLKLVVLSMCDATALAARLASPSLAVIAWPDQLHDDYAREFAEPLYRLLAAGTTLTTACATASDCVTSRWPDVTAPHLHHPTAHRLF</sequence>
<dbReference type="EMBL" id="WUTW01000005">
    <property type="protein sequence ID" value="MXQ67042.1"/>
    <property type="molecule type" value="Genomic_DNA"/>
</dbReference>
<protein>
    <recommendedName>
        <fullName evidence="4">CHAT domain-containing protein</fullName>
    </recommendedName>
</protein>
<keyword evidence="3" id="KW-1185">Reference proteome</keyword>
<dbReference type="Proteomes" id="UP000431901">
    <property type="component" value="Unassembled WGS sequence"/>
</dbReference>
<dbReference type="OrthoDB" id="4209315at2"/>
<evidence type="ECO:0008006" key="4">
    <source>
        <dbReference type="Google" id="ProtNLM"/>
    </source>
</evidence>
<accession>A0A6I4WK98</accession>
<dbReference type="AlphaFoldDB" id="A0A6I4WK98"/>
<evidence type="ECO:0000256" key="1">
    <source>
        <dbReference type="SAM" id="MobiDB-lite"/>
    </source>
</evidence>
<evidence type="ECO:0000313" key="3">
    <source>
        <dbReference type="Proteomes" id="UP000431901"/>
    </source>
</evidence>
<reference evidence="2 3" key="1">
    <citation type="submission" date="2019-12" db="EMBL/GenBank/DDBJ databases">
        <title>Nocardia macrotermitis sp. nov. and Nocardia aurantia sp. nov., isolated from the gut of the fungus growing-termite Macrotermes natalensis.</title>
        <authorList>
            <person name="Christine B."/>
            <person name="Rene B."/>
        </authorList>
    </citation>
    <scope>NUCLEOTIDE SEQUENCE [LARGE SCALE GENOMIC DNA]</scope>
    <source>
        <strain evidence="2 3">DSM 102126</strain>
    </source>
</reference>
<dbReference type="RefSeq" id="WP_161105203.1">
    <property type="nucleotide sequence ID" value="NZ_JBHLYI010000003.1"/>
</dbReference>
<name>A0A6I4WK98_9ACTN</name>
<feature type="region of interest" description="Disordered" evidence="1">
    <location>
        <begin position="77"/>
        <end position="105"/>
    </location>
</feature>
<organism evidence="2 3">
    <name type="scientific">Actinomadura rayongensis</name>
    <dbReference type="NCBI Taxonomy" id="1429076"/>
    <lineage>
        <taxon>Bacteria</taxon>
        <taxon>Bacillati</taxon>
        <taxon>Actinomycetota</taxon>
        <taxon>Actinomycetes</taxon>
        <taxon>Streptosporangiales</taxon>
        <taxon>Thermomonosporaceae</taxon>
        <taxon>Actinomadura</taxon>
    </lineage>
</organism>
<gene>
    <name evidence="2" type="ORF">GQ466_23790</name>
</gene>
<comment type="caution">
    <text evidence="2">The sequence shown here is derived from an EMBL/GenBank/DDBJ whole genome shotgun (WGS) entry which is preliminary data.</text>
</comment>